<feature type="transmembrane region" description="Helical" evidence="1">
    <location>
        <begin position="39"/>
        <end position="61"/>
    </location>
</feature>
<comment type="caution">
    <text evidence="2">The sequence shown here is derived from an EMBL/GenBank/DDBJ whole genome shotgun (WGS) entry which is preliminary data.</text>
</comment>
<proteinExistence type="predicted"/>
<feature type="transmembrane region" description="Helical" evidence="1">
    <location>
        <begin position="7"/>
        <end position="27"/>
    </location>
</feature>
<protein>
    <recommendedName>
        <fullName evidence="4">SigmaY antisigma factor component</fullName>
    </recommendedName>
</protein>
<gene>
    <name evidence="2" type="ORF">BJP51_31265</name>
</gene>
<accession>A0A1R0WW44</accession>
<name>A0A1R0WW44_9BACL</name>
<dbReference type="Proteomes" id="UP000187465">
    <property type="component" value="Unassembled WGS sequence"/>
</dbReference>
<evidence type="ECO:0008006" key="4">
    <source>
        <dbReference type="Google" id="ProtNLM"/>
    </source>
</evidence>
<keyword evidence="1" id="KW-0812">Transmembrane</keyword>
<dbReference type="RefSeq" id="WP_076179763.1">
    <property type="nucleotide sequence ID" value="NZ_MKQP01000063.1"/>
</dbReference>
<sequence length="71" mass="8404">MNELQDVPLWLWFGIAVALMLQGTLLFRDARRRGKKAWFWGLWAITTVPSPALVYLLVVILPERRRRKKQL</sequence>
<evidence type="ECO:0000313" key="3">
    <source>
        <dbReference type="Proteomes" id="UP000187465"/>
    </source>
</evidence>
<reference evidence="2 3" key="1">
    <citation type="submission" date="2016-10" db="EMBL/GenBank/DDBJ databases">
        <title>Paenibacillus species isolates.</title>
        <authorList>
            <person name="Beno S.M."/>
        </authorList>
    </citation>
    <scope>NUCLEOTIDE SEQUENCE [LARGE SCALE GENOMIC DNA]</scope>
    <source>
        <strain evidence="2 3">FSL H7-0604</strain>
    </source>
</reference>
<evidence type="ECO:0000313" key="2">
    <source>
        <dbReference type="EMBL" id="OMD22777.1"/>
    </source>
</evidence>
<evidence type="ECO:0000256" key="1">
    <source>
        <dbReference type="SAM" id="Phobius"/>
    </source>
</evidence>
<dbReference type="EMBL" id="MKQP01000063">
    <property type="protein sequence ID" value="OMD22777.1"/>
    <property type="molecule type" value="Genomic_DNA"/>
</dbReference>
<dbReference type="AlphaFoldDB" id="A0A1R0WW44"/>
<organism evidence="2 3">
    <name type="scientific">Paenibacillus odorifer</name>
    <dbReference type="NCBI Taxonomy" id="189426"/>
    <lineage>
        <taxon>Bacteria</taxon>
        <taxon>Bacillati</taxon>
        <taxon>Bacillota</taxon>
        <taxon>Bacilli</taxon>
        <taxon>Bacillales</taxon>
        <taxon>Paenibacillaceae</taxon>
        <taxon>Paenibacillus</taxon>
    </lineage>
</organism>
<keyword evidence="1" id="KW-1133">Transmembrane helix</keyword>
<keyword evidence="1" id="KW-0472">Membrane</keyword>